<dbReference type="EMBL" id="JBBMFJ010000012">
    <property type="protein sequence ID" value="MEQ2562974.1"/>
    <property type="molecule type" value="Genomic_DNA"/>
</dbReference>
<reference evidence="3 4" key="1">
    <citation type="submission" date="2024-03" db="EMBL/GenBank/DDBJ databases">
        <title>Human intestinal bacterial collection.</title>
        <authorList>
            <person name="Pauvert C."/>
            <person name="Hitch T.C.A."/>
            <person name="Clavel T."/>
        </authorList>
    </citation>
    <scope>NUCLEOTIDE SEQUENCE [LARGE SCALE GENOMIC DNA]</scope>
    <source>
        <strain evidence="3 4">CLA-AP-H27</strain>
    </source>
</reference>
<feature type="compositionally biased region" description="Polar residues" evidence="1">
    <location>
        <begin position="50"/>
        <end position="63"/>
    </location>
</feature>
<keyword evidence="4" id="KW-1185">Reference proteome</keyword>
<gene>
    <name evidence="3" type="ORF">WMO41_07325</name>
</gene>
<evidence type="ECO:0000256" key="1">
    <source>
        <dbReference type="SAM" id="MobiDB-lite"/>
    </source>
</evidence>
<feature type="signal peptide" evidence="2">
    <location>
        <begin position="1"/>
        <end position="26"/>
    </location>
</feature>
<evidence type="ECO:0000313" key="3">
    <source>
        <dbReference type="EMBL" id="MEQ2562974.1"/>
    </source>
</evidence>
<organism evidence="3 4">
    <name type="scientific">Ventrimonas faecis</name>
    <dbReference type="NCBI Taxonomy" id="3133170"/>
    <lineage>
        <taxon>Bacteria</taxon>
        <taxon>Bacillati</taxon>
        <taxon>Bacillota</taxon>
        <taxon>Clostridia</taxon>
        <taxon>Lachnospirales</taxon>
        <taxon>Lachnospiraceae</taxon>
        <taxon>Ventrimonas</taxon>
    </lineage>
</organism>
<accession>A0ABV1HKY5</accession>
<sequence length="82" mass="8770">MKRFLIFILSSIMVLALTACGNSSSAEIVSEGETRTSNNKDIQTEPAVPANSTQQNTLQADDTAQSEKIEGGSNMLVALFFS</sequence>
<proteinExistence type="predicted"/>
<dbReference type="Proteomes" id="UP001437460">
    <property type="component" value="Unassembled WGS sequence"/>
</dbReference>
<evidence type="ECO:0000256" key="2">
    <source>
        <dbReference type="SAM" id="SignalP"/>
    </source>
</evidence>
<feature type="region of interest" description="Disordered" evidence="1">
    <location>
        <begin position="27"/>
        <end position="66"/>
    </location>
</feature>
<dbReference type="PROSITE" id="PS51257">
    <property type="entry name" value="PROKAR_LIPOPROTEIN"/>
    <property type="match status" value="1"/>
</dbReference>
<evidence type="ECO:0000313" key="4">
    <source>
        <dbReference type="Proteomes" id="UP001437460"/>
    </source>
</evidence>
<keyword evidence="2" id="KW-0732">Signal</keyword>
<feature type="chain" id="PRO_5046396149" description="Lipoprotein" evidence="2">
    <location>
        <begin position="27"/>
        <end position="82"/>
    </location>
</feature>
<name>A0ABV1HKY5_9FIRM</name>
<comment type="caution">
    <text evidence="3">The sequence shown here is derived from an EMBL/GenBank/DDBJ whole genome shotgun (WGS) entry which is preliminary data.</text>
</comment>
<protein>
    <recommendedName>
        <fullName evidence="5">Lipoprotein</fullName>
    </recommendedName>
</protein>
<evidence type="ECO:0008006" key="5">
    <source>
        <dbReference type="Google" id="ProtNLM"/>
    </source>
</evidence>
<dbReference type="RefSeq" id="WP_349229189.1">
    <property type="nucleotide sequence ID" value="NZ_JBBMFJ010000012.1"/>
</dbReference>